<reference evidence="12 13" key="1">
    <citation type="submission" date="2023-11" db="EMBL/GenBank/DDBJ databases">
        <title>Halocaridina rubra genome assembly.</title>
        <authorList>
            <person name="Smith C."/>
        </authorList>
    </citation>
    <scope>NUCLEOTIDE SEQUENCE [LARGE SCALE GENOMIC DNA]</scope>
    <source>
        <strain evidence="12">EP-1</strain>
        <tissue evidence="12">Whole</tissue>
    </source>
</reference>
<feature type="non-terminal residue" evidence="12">
    <location>
        <position position="1"/>
    </location>
</feature>
<dbReference type="EMBL" id="JAXCGZ010000003">
    <property type="protein sequence ID" value="KAK7087097.1"/>
    <property type="molecule type" value="Genomic_DNA"/>
</dbReference>
<dbReference type="GO" id="GO:0030509">
    <property type="term" value="P:BMP signaling pathway"/>
    <property type="evidence" value="ECO:0007669"/>
    <property type="project" value="TreeGrafter"/>
</dbReference>
<dbReference type="GO" id="GO:0098552">
    <property type="term" value="C:side of membrane"/>
    <property type="evidence" value="ECO:0007669"/>
    <property type="project" value="UniProtKB-KW"/>
</dbReference>
<evidence type="ECO:0000256" key="8">
    <source>
        <dbReference type="ARBA" id="ARBA00023288"/>
    </source>
</evidence>
<evidence type="ECO:0000256" key="1">
    <source>
        <dbReference type="ARBA" id="ARBA00004609"/>
    </source>
</evidence>
<evidence type="ECO:0000256" key="9">
    <source>
        <dbReference type="SAM" id="MobiDB-lite"/>
    </source>
</evidence>
<dbReference type="GO" id="GO:0005886">
    <property type="term" value="C:plasma membrane"/>
    <property type="evidence" value="ECO:0007669"/>
    <property type="project" value="UniProtKB-SubCell"/>
</dbReference>
<evidence type="ECO:0000313" key="13">
    <source>
        <dbReference type="Proteomes" id="UP001381693"/>
    </source>
</evidence>
<dbReference type="AlphaFoldDB" id="A0AAN9AHP5"/>
<dbReference type="Pfam" id="PF06534">
    <property type="entry name" value="RGM_C"/>
    <property type="match status" value="1"/>
</dbReference>
<keyword evidence="5" id="KW-0732">Signal</keyword>
<dbReference type="InterPro" id="IPR009496">
    <property type="entry name" value="RGM_C"/>
</dbReference>
<comment type="caution">
    <text evidence="12">The sequence shown here is derived from an EMBL/GenBank/DDBJ whole genome shotgun (WGS) entry which is preliminary data.</text>
</comment>
<dbReference type="PANTHER" id="PTHR31428:SF6">
    <property type="entry name" value="REPULSIVE GUIDANCE MOLECULE B HOMOLOG DRAG-1"/>
    <property type="match status" value="1"/>
</dbReference>
<evidence type="ECO:0000259" key="10">
    <source>
        <dbReference type="Pfam" id="PF06534"/>
    </source>
</evidence>
<dbReference type="PANTHER" id="PTHR31428">
    <property type="entry name" value="RGM DOMAIN FAMILY MEMBER DRAG-1"/>
    <property type="match status" value="1"/>
</dbReference>
<proteinExistence type="inferred from homology"/>
<evidence type="ECO:0000313" key="12">
    <source>
        <dbReference type="EMBL" id="KAK7087097.1"/>
    </source>
</evidence>
<comment type="subcellular location">
    <subcellularLocation>
        <location evidence="1">Cell membrane</location>
        <topology evidence="1">Lipid-anchor</topology>
        <topology evidence="1">GPI-anchor</topology>
    </subcellularLocation>
</comment>
<evidence type="ECO:0000256" key="3">
    <source>
        <dbReference type="ARBA" id="ARBA00022475"/>
    </source>
</evidence>
<feature type="domain" description="Repulsive guidance molecule N-terminal" evidence="11">
    <location>
        <begin position="7"/>
        <end position="73"/>
    </location>
</feature>
<dbReference type="InterPro" id="IPR010536">
    <property type="entry name" value="RGM_N"/>
</dbReference>
<evidence type="ECO:0000256" key="7">
    <source>
        <dbReference type="ARBA" id="ARBA00023180"/>
    </source>
</evidence>
<keyword evidence="13" id="KW-1185">Reference proteome</keyword>
<protein>
    <submittedName>
        <fullName evidence="12">Uncharacterized protein</fullName>
    </submittedName>
</protein>
<dbReference type="InterPro" id="IPR040287">
    <property type="entry name" value="RGM"/>
</dbReference>
<feature type="domain" description="Repulsive guidance molecule C-terminal" evidence="10">
    <location>
        <begin position="113"/>
        <end position="168"/>
    </location>
</feature>
<feature type="region of interest" description="Disordered" evidence="9">
    <location>
        <begin position="81"/>
        <end position="102"/>
    </location>
</feature>
<organism evidence="12 13">
    <name type="scientific">Halocaridina rubra</name>
    <name type="common">Hawaiian red shrimp</name>
    <dbReference type="NCBI Taxonomy" id="373956"/>
    <lineage>
        <taxon>Eukaryota</taxon>
        <taxon>Metazoa</taxon>
        <taxon>Ecdysozoa</taxon>
        <taxon>Arthropoda</taxon>
        <taxon>Crustacea</taxon>
        <taxon>Multicrustacea</taxon>
        <taxon>Malacostraca</taxon>
        <taxon>Eumalacostraca</taxon>
        <taxon>Eucarida</taxon>
        <taxon>Decapoda</taxon>
        <taxon>Pleocyemata</taxon>
        <taxon>Caridea</taxon>
        <taxon>Atyoidea</taxon>
        <taxon>Atyidae</taxon>
        <taxon>Halocaridina</taxon>
    </lineage>
</organism>
<keyword evidence="8" id="KW-0449">Lipoprotein</keyword>
<evidence type="ECO:0000256" key="5">
    <source>
        <dbReference type="ARBA" id="ARBA00022729"/>
    </source>
</evidence>
<gene>
    <name evidence="12" type="ORF">SK128_000520</name>
</gene>
<keyword evidence="3" id="KW-1003">Cell membrane</keyword>
<keyword evidence="6" id="KW-0472">Membrane</keyword>
<evidence type="ECO:0000259" key="11">
    <source>
        <dbReference type="Pfam" id="PF06535"/>
    </source>
</evidence>
<name>A0AAN9AHP5_HALRR</name>
<sequence>SVWGAECELESCSSSYVSGTQSGIEEGPSVGYCSLVQRYIQCTTEYRSACRGNLQYHSIQRMLSTFTTRNNCTAILQSVGSQPFSSEGPPNPNTLSEGSTPDKCRYDGNSSPAFCSLFGDPHLKTFEDQYMTCGVRGAWPLINTPYLAIQVTNEAVGPDNTATATTKASPVSNYDNSVVC</sequence>
<dbReference type="Gene3D" id="3.40.1000.10">
    <property type="entry name" value="Mog1/PsbP, alpha/beta/alpha sandwich"/>
    <property type="match status" value="1"/>
</dbReference>
<keyword evidence="7" id="KW-0325">Glycoprotein</keyword>
<dbReference type="Pfam" id="PF06535">
    <property type="entry name" value="RGM_N"/>
    <property type="match status" value="1"/>
</dbReference>
<evidence type="ECO:0000256" key="6">
    <source>
        <dbReference type="ARBA" id="ARBA00023136"/>
    </source>
</evidence>
<keyword evidence="4" id="KW-0336">GPI-anchor</keyword>
<dbReference type="Proteomes" id="UP001381693">
    <property type="component" value="Unassembled WGS sequence"/>
</dbReference>
<evidence type="ECO:0000256" key="2">
    <source>
        <dbReference type="ARBA" id="ARBA00005321"/>
    </source>
</evidence>
<evidence type="ECO:0000256" key="4">
    <source>
        <dbReference type="ARBA" id="ARBA00022622"/>
    </source>
</evidence>
<comment type="similarity">
    <text evidence="2">Belongs to the repulsive guidance molecule (RGM) family.</text>
</comment>
<accession>A0AAN9AHP5</accession>
<dbReference type="GO" id="GO:0015026">
    <property type="term" value="F:coreceptor activity"/>
    <property type="evidence" value="ECO:0007669"/>
    <property type="project" value="TreeGrafter"/>
</dbReference>